<sequence length="764" mass="83395">MIGVGDKGVNVSAPAAPRIRPLSLDHAVQLHSSRQVVTVTDAVIALLKNSLDAGAGRVEIAVDLARGSCSIDDDGSGILPDDFCNLARAHCTSKNIDGETCGSKGTDLSSIAALSLLKISSLHGQHELPCTLVLHRGRMVQMLCPDASSSLESCGTRVSVSDLCGNMPVRVKQRDVALSGRGAETAWRELKYRIVSLLLASPRLCVVNVRDGTRTFTLGSSFPLTQRNLLHRGHKANLKDKLPVVFQASFAQNRPDWIPVRASAGGLSVQGLLCLKPAPTKQCQFISIGVRPCLPSTHGNLFDIVNKTVANSSFGVDLEEESAGRKSVDRWPMFVIRLQLGRRSSEESVQEAAADLLEATVRQWLVAHHFQPRKKRSRVEPEGPAPDRVNFRGECSRIRAGAQSRPSKHLIESASADVVCSECKTVKQPSSEFGSIDEAELLRAADEAEGRTDGSMNWTNPVTREGFQVNSRTGAVLMMRKRDDIRNGDTVKRMSSTRLMKCSDQTDKVPPKFIQDWQNPVFACPAEQPIQALQGPDAKVTKHDCLGEGILSDTLRISKAQLSQSRVINQVDGKFILCSVPCVAETLLILVDQHAASERIILEDLLSELHSPATESIFSNTGHTSAVKAHIPTNPPLFKLTSKELALFARHASYFAKWGITYDLSEVIKIRSLPVGIAERCLANPRILRDLLRAEAWTAEEGGNTSCPTRIREMLCSRACRSAIMFNDLLNKEECTALISRLARCDLPFVCAHGRVSVVPVVRV</sequence>
<dbReference type="EMBL" id="MU006039">
    <property type="protein sequence ID" value="KAF2857515.1"/>
    <property type="molecule type" value="Genomic_DNA"/>
</dbReference>
<name>A0A6A7BRY2_9PEZI</name>
<protein>
    <recommendedName>
        <fullName evidence="2">MutL C-terminal dimerisation domain-containing protein</fullName>
    </recommendedName>
</protein>
<dbReference type="Gene3D" id="3.30.1370.100">
    <property type="entry name" value="MutL, C-terminal domain, regulatory subdomain"/>
    <property type="match status" value="1"/>
</dbReference>
<accession>A0A6A7BRY2</accession>
<dbReference type="Pfam" id="PF13589">
    <property type="entry name" value="HATPase_c_3"/>
    <property type="match status" value="1"/>
</dbReference>
<dbReference type="SUPFAM" id="SSF118116">
    <property type="entry name" value="DNA mismatch repair protein MutL"/>
    <property type="match status" value="1"/>
</dbReference>
<dbReference type="PANTHER" id="PTHR10073:SF47">
    <property type="entry name" value="DNA MISMATCH REPAIR PROTEIN MLH3"/>
    <property type="match status" value="1"/>
</dbReference>
<dbReference type="InterPro" id="IPR042121">
    <property type="entry name" value="MutL_C_regsub"/>
</dbReference>
<reference evidence="3" key="1">
    <citation type="journal article" date="2020" name="Stud. Mycol.">
        <title>101 Dothideomycetes genomes: a test case for predicting lifestyles and emergence of pathogens.</title>
        <authorList>
            <person name="Haridas S."/>
            <person name="Albert R."/>
            <person name="Binder M."/>
            <person name="Bloem J."/>
            <person name="Labutti K."/>
            <person name="Salamov A."/>
            <person name="Andreopoulos B."/>
            <person name="Baker S."/>
            <person name="Barry K."/>
            <person name="Bills G."/>
            <person name="Bluhm B."/>
            <person name="Cannon C."/>
            <person name="Castanera R."/>
            <person name="Culley D."/>
            <person name="Daum C."/>
            <person name="Ezra D."/>
            <person name="Gonzalez J."/>
            <person name="Henrissat B."/>
            <person name="Kuo A."/>
            <person name="Liang C."/>
            <person name="Lipzen A."/>
            <person name="Lutzoni F."/>
            <person name="Magnuson J."/>
            <person name="Mondo S."/>
            <person name="Nolan M."/>
            <person name="Ohm R."/>
            <person name="Pangilinan J."/>
            <person name="Park H.-J."/>
            <person name="Ramirez L."/>
            <person name="Alfaro M."/>
            <person name="Sun H."/>
            <person name="Tritt A."/>
            <person name="Yoshinaga Y."/>
            <person name="Zwiers L.-H."/>
            <person name="Turgeon B."/>
            <person name="Goodwin S."/>
            <person name="Spatafora J."/>
            <person name="Crous P."/>
            <person name="Grigoriev I."/>
        </authorList>
    </citation>
    <scope>NUCLEOTIDE SEQUENCE</scope>
    <source>
        <strain evidence="3">CBS 480.64</strain>
    </source>
</reference>
<evidence type="ECO:0000256" key="1">
    <source>
        <dbReference type="ARBA" id="ARBA00006082"/>
    </source>
</evidence>
<organism evidence="3 4">
    <name type="scientific">Piedraia hortae CBS 480.64</name>
    <dbReference type="NCBI Taxonomy" id="1314780"/>
    <lineage>
        <taxon>Eukaryota</taxon>
        <taxon>Fungi</taxon>
        <taxon>Dikarya</taxon>
        <taxon>Ascomycota</taxon>
        <taxon>Pezizomycotina</taxon>
        <taxon>Dothideomycetes</taxon>
        <taxon>Dothideomycetidae</taxon>
        <taxon>Capnodiales</taxon>
        <taxon>Piedraiaceae</taxon>
        <taxon>Piedraia</taxon>
    </lineage>
</organism>
<dbReference type="GO" id="GO:0005524">
    <property type="term" value="F:ATP binding"/>
    <property type="evidence" value="ECO:0007669"/>
    <property type="project" value="InterPro"/>
</dbReference>
<dbReference type="InterPro" id="IPR014790">
    <property type="entry name" value="MutL_C"/>
</dbReference>
<dbReference type="InterPro" id="IPR037198">
    <property type="entry name" value="MutL_C_sf"/>
</dbReference>
<dbReference type="OrthoDB" id="429932at2759"/>
<dbReference type="AlphaFoldDB" id="A0A6A7BRY2"/>
<dbReference type="SMART" id="SM00853">
    <property type="entry name" value="MutL_C"/>
    <property type="match status" value="1"/>
</dbReference>
<dbReference type="Gene3D" id="3.30.1540.20">
    <property type="entry name" value="MutL, C-terminal domain, dimerisation subdomain"/>
    <property type="match status" value="1"/>
</dbReference>
<dbReference type="GO" id="GO:0006298">
    <property type="term" value="P:mismatch repair"/>
    <property type="evidence" value="ECO:0007669"/>
    <property type="project" value="InterPro"/>
</dbReference>
<comment type="similarity">
    <text evidence="1">Belongs to the DNA mismatch repair MutL/HexB family.</text>
</comment>
<evidence type="ECO:0000313" key="3">
    <source>
        <dbReference type="EMBL" id="KAF2857515.1"/>
    </source>
</evidence>
<dbReference type="GO" id="GO:0140664">
    <property type="term" value="F:ATP-dependent DNA damage sensor activity"/>
    <property type="evidence" value="ECO:0007669"/>
    <property type="project" value="InterPro"/>
</dbReference>
<proteinExistence type="inferred from homology"/>
<gene>
    <name evidence="3" type="ORF">K470DRAFT_260734</name>
</gene>
<keyword evidence="4" id="KW-1185">Reference proteome</keyword>
<dbReference type="SUPFAM" id="SSF55874">
    <property type="entry name" value="ATPase domain of HSP90 chaperone/DNA topoisomerase II/histidine kinase"/>
    <property type="match status" value="1"/>
</dbReference>
<dbReference type="Gene3D" id="3.30.565.10">
    <property type="entry name" value="Histidine kinase-like ATPase, C-terminal domain"/>
    <property type="match status" value="1"/>
</dbReference>
<dbReference type="InterPro" id="IPR038973">
    <property type="entry name" value="MutL/Mlh/Pms-like"/>
</dbReference>
<dbReference type="GO" id="GO:0032300">
    <property type="term" value="C:mismatch repair complex"/>
    <property type="evidence" value="ECO:0007669"/>
    <property type="project" value="InterPro"/>
</dbReference>
<feature type="domain" description="MutL C-terminal dimerisation" evidence="2">
    <location>
        <begin position="567"/>
        <end position="730"/>
    </location>
</feature>
<dbReference type="Proteomes" id="UP000799421">
    <property type="component" value="Unassembled WGS sequence"/>
</dbReference>
<evidence type="ECO:0000259" key="2">
    <source>
        <dbReference type="SMART" id="SM00853"/>
    </source>
</evidence>
<dbReference type="PANTHER" id="PTHR10073">
    <property type="entry name" value="DNA MISMATCH REPAIR PROTEIN MLH, PMS, MUTL"/>
    <property type="match status" value="1"/>
</dbReference>
<evidence type="ECO:0000313" key="4">
    <source>
        <dbReference type="Proteomes" id="UP000799421"/>
    </source>
</evidence>
<dbReference type="InterPro" id="IPR042120">
    <property type="entry name" value="MutL_C_dimsub"/>
</dbReference>
<dbReference type="InterPro" id="IPR036890">
    <property type="entry name" value="HATPase_C_sf"/>
</dbReference>
<dbReference type="GO" id="GO:0016887">
    <property type="term" value="F:ATP hydrolysis activity"/>
    <property type="evidence" value="ECO:0007669"/>
    <property type="project" value="InterPro"/>
</dbReference>